<dbReference type="SMART" id="SM00934">
    <property type="entry name" value="OMPdecase"/>
    <property type="match status" value="1"/>
</dbReference>
<dbReference type="PANTHER" id="PTHR19278">
    <property type="entry name" value="OROTATE PHOSPHORIBOSYLTRANSFERASE"/>
    <property type="match status" value="1"/>
</dbReference>
<feature type="active site" description="For OMPdecase activity" evidence="7">
    <location>
        <position position="87"/>
    </location>
</feature>
<accession>A0A2M7V840</accession>
<reference evidence="12" key="1">
    <citation type="submission" date="2017-09" db="EMBL/GenBank/DDBJ databases">
        <title>Depth-based differentiation of microbial function through sediment-hosted aquifers and enrichment of novel symbionts in the deep terrestrial subsurface.</title>
        <authorList>
            <person name="Probst A.J."/>
            <person name="Ladd B."/>
            <person name="Jarett J.K."/>
            <person name="Geller-Mcgrath D.E."/>
            <person name="Sieber C.M.K."/>
            <person name="Emerson J.B."/>
            <person name="Anantharaman K."/>
            <person name="Thomas B.C."/>
            <person name="Malmstrom R."/>
            <person name="Stieglmeier M."/>
            <person name="Klingl A."/>
            <person name="Woyke T."/>
            <person name="Ryan C.M."/>
            <person name="Banfield J.F."/>
        </authorList>
    </citation>
    <scope>NUCLEOTIDE SEQUENCE [LARGE SCALE GENOMIC DNA]</scope>
</reference>
<comment type="caution">
    <text evidence="11">The sequence shown here is derived from an EMBL/GenBank/DDBJ whole genome shotgun (WGS) entry which is preliminary data.</text>
</comment>
<dbReference type="FunFam" id="3.20.20.70:FF:000092">
    <property type="entry name" value="Uridine monophosphate synthetase"/>
    <property type="match status" value="1"/>
</dbReference>
<dbReference type="AlphaFoldDB" id="A0A2M7V840"/>
<dbReference type="SUPFAM" id="SSF51366">
    <property type="entry name" value="Ribulose-phoshate binding barrel"/>
    <property type="match status" value="1"/>
</dbReference>
<dbReference type="GO" id="GO:0006207">
    <property type="term" value="P:'de novo' pyrimidine nucleobase biosynthetic process"/>
    <property type="evidence" value="ECO:0007669"/>
    <property type="project" value="InterPro"/>
</dbReference>
<dbReference type="InterPro" id="IPR011060">
    <property type="entry name" value="RibuloseP-bd_barrel"/>
</dbReference>
<evidence type="ECO:0000256" key="8">
    <source>
        <dbReference type="PIRSR" id="PIRSR614732-2"/>
    </source>
</evidence>
<gene>
    <name evidence="11" type="primary">pyrF</name>
    <name evidence="11" type="ORF">COX81_02190</name>
</gene>
<feature type="binding site" evidence="8">
    <location>
        <position position="147"/>
    </location>
    <ligand>
        <name>substrate</name>
    </ligand>
</feature>
<dbReference type="InterPro" id="IPR014732">
    <property type="entry name" value="OMPdecase"/>
</dbReference>
<comment type="catalytic activity">
    <reaction evidence="6 9">
        <text>orotidine 5'-phosphate + H(+) = UMP + CO2</text>
        <dbReference type="Rhea" id="RHEA:11596"/>
        <dbReference type="ChEBI" id="CHEBI:15378"/>
        <dbReference type="ChEBI" id="CHEBI:16526"/>
        <dbReference type="ChEBI" id="CHEBI:57538"/>
        <dbReference type="ChEBI" id="CHEBI:57865"/>
        <dbReference type="EC" id="4.1.1.23"/>
    </reaction>
</comment>
<evidence type="ECO:0000256" key="3">
    <source>
        <dbReference type="ARBA" id="ARBA00022793"/>
    </source>
</evidence>
<dbReference type="InterPro" id="IPR018089">
    <property type="entry name" value="OMPdecase_AS"/>
</dbReference>
<dbReference type="EC" id="4.1.1.23" evidence="9"/>
<name>A0A2M7V840_9BACT</name>
<evidence type="ECO:0000259" key="10">
    <source>
        <dbReference type="SMART" id="SM00934"/>
    </source>
</evidence>
<evidence type="ECO:0000256" key="1">
    <source>
        <dbReference type="ARBA" id="ARBA00002356"/>
    </source>
</evidence>
<keyword evidence="3 9" id="KW-0210">Decarboxylase</keyword>
<dbReference type="CDD" id="cd04725">
    <property type="entry name" value="OMP_decarboxylase_like"/>
    <property type="match status" value="1"/>
</dbReference>
<dbReference type="Pfam" id="PF00215">
    <property type="entry name" value="OMPdecase"/>
    <property type="match status" value="1"/>
</dbReference>
<dbReference type="GO" id="GO:0044205">
    <property type="term" value="P:'de novo' UMP biosynthetic process"/>
    <property type="evidence" value="ECO:0007669"/>
    <property type="project" value="UniProtKB-UniPathway"/>
</dbReference>
<dbReference type="InterPro" id="IPR001754">
    <property type="entry name" value="OMPdeCOase_dom"/>
</dbReference>
<feature type="binding site" evidence="8">
    <location>
        <position position="225"/>
    </location>
    <ligand>
        <name>substrate</name>
    </ligand>
</feature>
<evidence type="ECO:0000256" key="4">
    <source>
        <dbReference type="ARBA" id="ARBA00022975"/>
    </source>
</evidence>
<feature type="binding site" evidence="8">
    <location>
        <position position="205"/>
    </location>
    <ligand>
        <name>substrate</name>
    </ligand>
</feature>
<keyword evidence="4 9" id="KW-0665">Pyrimidine biosynthesis</keyword>
<dbReference type="EMBL" id="PFPK01000025">
    <property type="protein sequence ID" value="PIZ94946.1"/>
    <property type="molecule type" value="Genomic_DNA"/>
</dbReference>
<sequence>MKYSERIKHTTNPTAQNLFRLMDEKKTNLSLAVDVTTKSELILLADLVGPEICILKTHIDIVEDYDNDLIIKLQHLSEKHNFLIFEDRKFADIGNTVKHQYQDGVYHIADWAHITNAHTVPGSGIIAGLREVGMPKGRGLLLLAEMSSKGNLATGDYTQESLKMAEEHKDFVIGFITMRKLLDDPGFINMTPGVNLQTGTDNLGQQFKTPDLVIRENESDIIIVGRGIYEADDPITEAQKYRTAGWQAYQRRLL</sequence>
<feature type="binding site" evidence="8">
    <location>
        <position position="34"/>
    </location>
    <ligand>
        <name>substrate</name>
    </ligand>
</feature>
<evidence type="ECO:0000313" key="11">
    <source>
        <dbReference type="EMBL" id="PIZ94946.1"/>
    </source>
</evidence>
<keyword evidence="5 9" id="KW-0456">Lyase</keyword>
<feature type="active site" description="For OMPdecase activity" evidence="7">
    <location>
        <position position="92"/>
    </location>
</feature>
<dbReference type="GO" id="GO:0004588">
    <property type="term" value="F:orotate phosphoribosyltransferase activity"/>
    <property type="evidence" value="ECO:0007669"/>
    <property type="project" value="TreeGrafter"/>
</dbReference>
<evidence type="ECO:0000256" key="9">
    <source>
        <dbReference type="RuleBase" id="RU000512"/>
    </source>
</evidence>
<dbReference type="NCBIfam" id="TIGR01740">
    <property type="entry name" value="pyrF"/>
    <property type="match status" value="1"/>
</dbReference>
<evidence type="ECO:0000256" key="2">
    <source>
        <dbReference type="ARBA" id="ARBA00004861"/>
    </source>
</evidence>
<dbReference type="Proteomes" id="UP000228568">
    <property type="component" value="Unassembled WGS sequence"/>
</dbReference>
<feature type="binding site" evidence="8">
    <location>
        <position position="226"/>
    </location>
    <ligand>
        <name>substrate</name>
    </ligand>
</feature>
<feature type="domain" description="Orotidine 5'-phosphate decarboxylase" evidence="10">
    <location>
        <begin position="28"/>
        <end position="241"/>
    </location>
</feature>
<feature type="binding site" evidence="8">
    <location>
        <position position="56"/>
    </location>
    <ligand>
        <name>substrate</name>
    </ligand>
</feature>
<comment type="pathway">
    <text evidence="2 9">Pyrimidine metabolism; UMP biosynthesis via de novo pathway; UMP from orotate: step 2/2.</text>
</comment>
<evidence type="ECO:0000256" key="7">
    <source>
        <dbReference type="PIRSR" id="PIRSR614732-1"/>
    </source>
</evidence>
<dbReference type="Gene3D" id="3.20.20.70">
    <property type="entry name" value="Aldolase class I"/>
    <property type="match status" value="1"/>
</dbReference>
<evidence type="ECO:0000313" key="12">
    <source>
        <dbReference type="Proteomes" id="UP000228568"/>
    </source>
</evidence>
<dbReference type="PROSITE" id="PS00156">
    <property type="entry name" value="OMPDECASE"/>
    <property type="match status" value="1"/>
</dbReference>
<proteinExistence type="inferred from homology"/>
<evidence type="ECO:0000256" key="6">
    <source>
        <dbReference type="ARBA" id="ARBA00049157"/>
    </source>
</evidence>
<feature type="active site" description="For OMPdecase activity" evidence="7">
    <location>
        <position position="89"/>
    </location>
</feature>
<dbReference type="GO" id="GO:0004590">
    <property type="term" value="F:orotidine-5'-phosphate decarboxylase activity"/>
    <property type="evidence" value="ECO:0007669"/>
    <property type="project" value="UniProtKB-EC"/>
</dbReference>
<protein>
    <recommendedName>
        <fullName evidence="9">Orotidine 5'-phosphate decarboxylase</fullName>
        <ecNumber evidence="9">4.1.1.23</ecNumber>
    </recommendedName>
</protein>
<evidence type="ECO:0000256" key="5">
    <source>
        <dbReference type="ARBA" id="ARBA00023239"/>
    </source>
</evidence>
<comment type="similarity">
    <text evidence="9">Belongs to the OMP decarboxylase family.</text>
</comment>
<comment type="function">
    <text evidence="1">Catalyzes the decarboxylation of orotidine 5'-monophosphate (OMP) to uridine 5'-monophosphate (UMP).</text>
</comment>
<dbReference type="InterPro" id="IPR013785">
    <property type="entry name" value="Aldolase_TIM"/>
</dbReference>
<dbReference type="PANTHER" id="PTHR19278:SF9">
    <property type="entry name" value="URIDINE 5'-MONOPHOSPHATE SYNTHASE"/>
    <property type="match status" value="1"/>
</dbReference>
<dbReference type="UniPathway" id="UPA00070">
    <property type="reaction ID" value="UER00120"/>
</dbReference>
<organism evidence="11 12">
    <name type="scientific">Candidatus Magasanikbacteria bacterium CG_4_10_14_0_2_um_filter_37_12</name>
    <dbReference type="NCBI Taxonomy" id="1974637"/>
    <lineage>
        <taxon>Bacteria</taxon>
        <taxon>Candidatus Magasanikiibacteriota</taxon>
    </lineage>
</organism>